<feature type="non-terminal residue" evidence="1">
    <location>
        <position position="147"/>
    </location>
</feature>
<dbReference type="STRING" id="1618574.UT24_C0042G0001"/>
<name>A0A0G0M197_9BACT</name>
<accession>A0A0G0M197</accession>
<dbReference type="AlphaFoldDB" id="A0A0G0M197"/>
<organism evidence="1 2">
    <name type="scientific">Candidatus Woesebacteria bacterium GW2011_GWB1_39_12</name>
    <dbReference type="NCBI Taxonomy" id="1618574"/>
    <lineage>
        <taxon>Bacteria</taxon>
        <taxon>Candidatus Woeseibacteriota</taxon>
    </lineage>
</organism>
<gene>
    <name evidence="1" type="ORF">UT24_C0042G0001</name>
</gene>
<comment type="caution">
    <text evidence="1">The sequence shown here is derived from an EMBL/GenBank/DDBJ whole genome shotgun (WGS) entry which is preliminary data.</text>
</comment>
<protein>
    <submittedName>
        <fullName evidence="1">Uncharacterized protein</fullName>
    </submittedName>
</protein>
<evidence type="ECO:0000313" key="2">
    <source>
        <dbReference type="Proteomes" id="UP000033881"/>
    </source>
</evidence>
<proteinExistence type="predicted"/>
<dbReference type="Proteomes" id="UP000033881">
    <property type="component" value="Unassembled WGS sequence"/>
</dbReference>
<dbReference type="EMBL" id="LBWB01000042">
    <property type="protein sequence ID" value="KKQ97953.1"/>
    <property type="molecule type" value="Genomic_DNA"/>
</dbReference>
<reference evidence="1 2" key="1">
    <citation type="journal article" date="2015" name="Nature">
        <title>rRNA introns, odd ribosomes, and small enigmatic genomes across a large radiation of phyla.</title>
        <authorList>
            <person name="Brown C.T."/>
            <person name="Hug L.A."/>
            <person name="Thomas B.C."/>
            <person name="Sharon I."/>
            <person name="Castelle C.J."/>
            <person name="Singh A."/>
            <person name="Wilkins M.J."/>
            <person name="Williams K.H."/>
            <person name="Banfield J.F."/>
        </authorList>
    </citation>
    <scope>NUCLEOTIDE SEQUENCE [LARGE SCALE GENOMIC DNA]</scope>
</reference>
<evidence type="ECO:0000313" key="1">
    <source>
        <dbReference type="EMBL" id="KKQ97953.1"/>
    </source>
</evidence>
<sequence>MNDKNLIKITPKIRRTVKQLIRVAIDYRNVTGRNPGVTGEIGEILVSDKLNLFLVTDQINAGFDAVNSIGKKYQIKTRLIIGGKIKGRLSTVSKHKFDFAVLAILNEGYQIIEMYKIGYKKLSQLAEKYKRRNPPVKEFIKNAKKLG</sequence>